<evidence type="ECO:0000256" key="1">
    <source>
        <dbReference type="ARBA" id="ARBA00004477"/>
    </source>
</evidence>
<evidence type="ECO:0000313" key="16">
    <source>
        <dbReference type="EMBL" id="KAJ8731155.1"/>
    </source>
</evidence>
<protein>
    <recommendedName>
        <fullName evidence="12">Endoplasmic reticulum transmembrane protein</fullName>
    </recommendedName>
</protein>
<dbReference type="PANTHER" id="PTHR12701:SF20">
    <property type="entry name" value="ENDOPLASMIC RETICULUM TRANSMEMBRANE PROTEIN"/>
    <property type="match status" value="1"/>
</dbReference>
<dbReference type="InterPro" id="IPR008417">
    <property type="entry name" value="BAP29/BAP31"/>
</dbReference>
<dbReference type="Pfam" id="PF05529">
    <property type="entry name" value="Bap31"/>
    <property type="match status" value="1"/>
</dbReference>
<keyword evidence="9 12" id="KW-1133">Transmembrane helix</keyword>
<dbReference type="Pfam" id="PF18035">
    <property type="entry name" value="Bap31_Bap29_C"/>
    <property type="match status" value="1"/>
</dbReference>
<dbReference type="GO" id="GO:0006886">
    <property type="term" value="P:intracellular protein transport"/>
    <property type="evidence" value="ECO:0007669"/>
    <property type="project" value="UniProtKB-UniRule"/>
</dbReference>
<evidence type="ECO:0000259" key="14">
    <source>
        <dbReference type="Pfam" id="PF05529"/>
    </source>
</evidence>
<keyword evidence="6 12" id="KW-0256">Endoplasmic reticulum</keyword>
<keyword evidence="5" id="KW-0053">Apoptosis</keyword>
<dbReference type="PANTHER" id="PTHR12701">
    <property type="entry name" value="BCR-ASSOCIATED PROTEIN, BAP"/>
    <property type="match status" value="1"/>
</dbReference>
<organism evidence="16 17">
    <name type="scientific">Mythimna separata</name>
    <name type="common">Oriental armyworm</name>
    <name type="synonym">Pseudaletia separata</name>
    <dbReference type="NCBI Taxonomy" id="271217"/>
    <lineage>
        <taxon>Eukaryota</taxon>
        <taxon>Metazoa</taxon>
        <taxon>Ecdysozoa</taxon>
        <taxon>Arthropoda</taxon>
        <taxon>Hexapoda</taxon>
        <taxon>Insecta</taxon>
        <taxon>Pterygota</taxon>
        <taxon>Neoptera</taxon>
        <taxon>Endopterygota</taxon>
        <taxon>Lepidoptera</taxon>
        <taxon>Glossata</taxon>
        <taxon>Ditrysia</taxon>
        <taxon>Noctuoidea</taxon>
        <taxon>Noctuidae</taxon>
        <taxon>Noctuinae</taxon>
        <taxon>Hadenini</taxon>
        <taxon>Mythimna</taxon>
    </lineage>
</organism>
<evidence type="ECO:0000256" key="10">
    <source>
        <dbReference type="ARBA" id="ARBA00023054"/>
    </source>
</evidence>
<keyword evidence="17" id="KW-1185">Reference proteome</keyword>
<evidence type="ECO:0000256" key="5">
    <source>
        <dbReference type="ARBA" id="ARBA00022703"/>
    </source>
</evidence>
<feature type="transmembrane region" description="Helical" evidence="12">
    <location>
        <begin position="101"/>
        <end position="118"/>
    </location>
</feature>
<evidence type="ECO:0000259" key="15">
    <source>
        <dbReference type="Pfam" id="PF18035"/>
    </source>
</evidence>
<evidence type="ECO:0000256" key="3">
    <source>
        <dbReference type="ARBA" id="ARBA00022448"/>
    </source>
</evidence>
<keyword evidence="8 12" id="KW-0653">Protein transport</keyword>
<evidence type="ECO:0000256" key="4">
    <source>
        <dbReference type="ARBA" id="ARBA00022692"/>
    </source>
</evidence>
<dbReference type="EMBL" id="JARGEI010000005">
    <property type="protein sequence ID" value="KAJ8731155.1"/>
    <property type="molecule type" value="Genomic_DNA"/>
</dbReference>
<dbReference type="Proteomes" id="UP001231518">
    <property type="component" value="Chromosome 16"/>
</dbReference>
<keyword evidence="3 12" id="KW-0813">Transport</keyword>
<dbReference type="GO" id="GO:0006915">
    <property type="term" value="P:apoptotic process"/>
    <property type="evidence" value="ECO:0007669"/>
    <property type="project" value="UniProtKB-KW"/>
</dbReference>
<dbReference type="InterPro" id="IPR041672">
    <property type="entry name" value="Bap31/Bap29_C"/>
</dbReference>
<dbReference type="Gene3D" id="1.20.5.110">
    <property type="match status" value="1"/>
</dbReference>
<feature type="domain" description="BAP29/BAP31 transmembrane" evidence="14">
    <location>
        <begin position="1"/>
        <end position="133"/>
    </location>
</feature>
<evidence type="ECO:0000256" key="12">
    <source>
        <dbReference type="RuleBase" id="RU367026"/>
    </source>
</evidence>
<dbReference type="FunFam" id="1.20.5.110:FF:000011">
    <property type="entry name" value="B-cell receptor-associated protein 29"/>
    <property type="match status" value="1"/>
</dbReference>
<evidence type="ECO:0000313" key="17">
    <source>
        <dbReference type="Proteomes" id="UP001231518"/>
    </source>
</evidence>
<evidence type="ECO:0000256" key="2">
    <source>
        <dbReference type="ARBA" id="ARBA00007956"/>
    </source>
</evidence>
<comment type="similarity">
    <text evidence="2 12">Belongs to the BCAP29/BCAP31 family.</text>
</comment>
<feature type="transmembrane region" description="Helical" evidence="12">
    <location>
        <begin position="40"/>
        <end position="64"/>
    </location>
</feature>
<name>A0AAD8DXK0_MYTSE</name>
<dbReference type="GO" id="GO:0070973">
    <property type="term" value="P:protein localization to endoplasmic reticulum exit site"/>
    <property type="evidence" value="ECO:0007669"/>
    <property type="project" value="UniProtKB-UniRule"/>
</dbReference>
<dbReference type="GO" id="GO:0005789">
    <property type="term" value="C:endoplasmic reticulum membrane"/>
    <property type="evidence" value="ECO:0007669"/>
    <property type="project" value="UniProtKB-SubCell"/>
</dbReference>
<keyword evidence="10" id="KW-0175">Coiled coil</keyword>
<evidence type="ECO:0000256" key="9">
    <source>
        <dbReference type="ARBA" id="ARBA00022989"/>
    </source>
</evidence>
<feature type="region of interest" description="Disordered" evidence="13">
    <location>
        <begin position="205"/>
        <end position="226"/>
    </location>
</feature>
<comment type="function">
    <text evidence="12">May play a role in anterograde transport of membrane proteins from the endoplasmic reticulum to the Golgi.</text>
</comment>
<proteinExistence type="inferred from homology"/>
<keyword evidence="4 12" id="KW-0812">Transmembrane</keyword>
<dbReference type="AlphaFoldDB" id="A0AAD8DXK0"/>
<reference evidence="16" key="1">
    <citation type="submission" date="2023-03" db="EMBL/GenBank/DDBJ databases">
        <title>Chromosome-level genomes of two armyworms, Mythimna separata and Mythimna loreyi, provide insights into the biosynthesis and reception of sex pheromones.</title>
        <authorList>
            <person name="Zhao H."/>
        </authorList>
    </citation>
    <scope>NUCLEOTIDE SEQUENCE</scope>
    <source>
        <strain evidence="16">BeijingLab</strain>
        <tissue evidence="16">Pupa</tissue>
    </source>
</reference>
<feature type="transmembrane region" description="Helical" evidence="12">
    <location>
        <begin position="7"/>
        <end position="28"/>
    </location>
</feature>
<comment type="caution">
    <text evidence="16">The sequence shown here is derived from an EMBL/GenBank/DDBJ whole genome shotgun (WGS) entry which is preliminary data.</text>
</comment>
<dbReference type="InterPro" id="IPR040463">
    <property type="entry name" value="BAP29/BAP31_N"/>
</dbReference>
<keyword evidence="7 12" id="KW-0931">ER-Golgi transport</keyword>
<dbReference type="GO" id="GO:0006888">
    <property type="term" value="P:endoplasmic reticulum to Golgi vesicle-mediated transport"/>
    <property type="evidence" value="ECO:0007669"/>
    <property type="project" value="UniProtKB-UniRule"/>
</dbReference>
<evidence type="ECO:0000256" key="6">
    <source>
        <dbReference type="ARBA" id="ARBA00022824"/>
    </source>
</evidence>
<keyword evidence="11 12" id="KW-0472">Membrane</keyword>
<comment type="subcellular location">
    <subcellularLocation>
        <location evidence="1 12">Endoplasmic reticulum membrane</location>
        <topology evidence="1 12">Multi-pass membrane protein</topology>
    </subcellularLocation>
</comment>
<feature type="domain" description="Bap31/Bap29 cytoplasmic coiled-coil" evidence="15">
    <location>
        <begin position="169"/>
        <end position="226"/>
    </location>
</feature>
<sequence>MSLQWTIIATFLYAEIAIVLLLTLPVASPSKWQRFFKSKFLAYISGQASIYFLILIGVLVLCLLDAIREMQKYSNIESSDHQHLDAEMQGNMRLFRAQRNFYISGFALFLLVVIRRLVQLISQLATLLAQSEANFRQAQSATVTARTLLDQAGAGDEKTKKELEELKNQINTLEKDLSKEKKDKEAVKSQAESLSKEYDRLAEEHSKLQKKLTVASGGDVGDKKDE</sequence>
<evidence type="ECO:0000256" key="7">
    <source>
        <dbReference type="ARBA" id="ARBA00022892"/>
    </source>
</evidence>
<accession>A0AAD8DXK0</accession>
<gene>
    <name evidence="16" type="ORF">PYW07_004319</name>
</gene>
<evidence type="ECO:0000256" key="8">
    <source>
        <dbReference type="ARBA" id="ARBA00022927"/>
    </source>
</evidence>
<evidence type="ECO:0000256" key="13">
    <source>
        <dbReference type="SAM" id="MobiDB-lite"/>
    </source>
</evidence>
<evidence type="ECO:0000256" key="11">
    <source>
        <dbReference type="ARBA" id="ARBA00023136"/>
    </source>
</evidence>